<name>A0ACB0L8B1_TRIPR</name>
<dbReference type="EMBL" id="CASHSV030000409">
    <property type="protein sequence ID" value="CAJ2665045.1"/>
    <property type="molecule type" value="Genomic_DNA"/>
</dbReference>
<comment type="caution">
    <text evidence="1">The sequence shown here is derived from an EMBL/GenBank/DDBJ whole genome shotgun (WGS) entry which is preliminary data.</text>
</comment>
<keyword evidence="2" id="KW-1185">Reference proteome</keyword>
<gene>
    <name evidence="1" type="ORF">MILVUS5_LOCUS30107</name>
</gene>
<sequence>MQCRRRALWRWLLQQQQQSRSSSSSSSVVVDEHLQQQQQQQEVLVKGNGYSRFTLLNRPSALNAINTSMAARLHQLYKNWEDNHDIYI</sequence>
<dbReference type="Proteomes" id="UP001177021">
    <property type="component" value="Unassembled WGS sequence"/>
</dbReference>
<accession>A0ACB0L8B1</accession>
<protein>
    <submittedName>
        <fullName evidence="1">Uncharacterized protein</fullName>
    </submittedName>
</protein>
<reference evidence="1" key="1">
    <citation type="submission" date="2023-10" db="EMBL/GenBank/DDBJ databases">
        <authorList>
            <person name="Rodriguez Cubillos JULIANA M."/>
            <person name="De Vega J."/>
        </authorList>
    </citation>
    <scope>NUCLEOTIDE SEQUENCE</scope>
</reference>
<organism evidence="1 2">
    <name type="scientific">Trifolium pratense</name>
    <name type="common">Red clover</name>
    <dbReference type="NCBI Taxonomy" id="57577"/>
    <lineage>
        <taxon>Eukaryota</taxon>
        <taxon>Viridiplantae</taxon>
        <taxon>Streptophyta</taxon>
        <taxon>Embryophyta</taxon>
        <taxon>Tracheophyta</taxon>
        <taxon>Spermatophyta</taxon>
        <taxon>Magnoliopsida</taxon>
        <taxon>eudicotyledons</taxon>
        <taxon>Gunneridae</taxon>
        <taxon>Pentapetalae</taxon>
        <taxon>rosids</taxon>
        <taxon>fabids</taxon>
        <taxon>Fabales</taxon>
        <taxon>Fabaceae</taxon>
        <taxon>Papilionoideae</taxon>
        <taxon>50 kb inversion clade</taxon>
        <taxon>NPAAA clade</taxon>
        <taxon>Hologalegina</taxon>
        <taxon>IRL clade</taxon>
        <taxon>Trifolieae</taxon>
        <taxon>Trifolium</taxon>
    </lineage>
</organism>
<proteinExistence type="predicted"/>
<evidence type="ECO:0000313" key="1">
    <source>
        <dbReference type="EMBL" id="CAJ2665045.1"/>
    </source>
</evidence>
<evidence type="ECO:0000313" key="2">
    <source>
        <dbReference type="Proteomes" id="UP001177021"/>
    </source>
</evidence>